<dbReference type="RefSeq" id="WP_190761682.1">
    <property type="nucleotide sequence ID" value="NZ_JACXLD010000001.1"/>
</dbReference>
<comment type="caution">
    <text evidence="2">The sequence shown here is derived from an EMBL/GenBank/DDBJ whole genome shotgun (WGS) entry which is preliminary data.</text>
</comment>
<evidence type="ECO:0000313" key="2">
    <source>
        <dbReference type="EMBL" id="MBD2857430.1"/>
    </source>
</evidence>
<name>A0A927BXM4_9GAMM</name>
<sequence length="213" mass="24497">MLLRAVKPLFTIVILCAAQALWAEALYYRYPDSRGNVVIDSKVPPEAIPRGYDVIRVDGSVVKTIAPMLSEEEKSELAREREIAAARAEAEEKLRKWDESLLLRYSDVADIEVAKARALKNLKVRISMLDSNLTVLRRQVIQNQQEAAELEREGRSVPEGLTNTIRDLRREISTMEMQINQRSEETVSVAENYEQDKLRFLELQSRLRRVRSN</sequence>
<evidence type="ECO:0000313" key="3">
    <source>
        <dbReference type="Proteomes" id="UP000610558"/>
    </source>
</evidence>
<dbReference type="Proteomes" id="UP000610558">
    <property type="component" value="Unassembled WGS sequence"/>
</dbReference>
<keyword evidence="3" id="KW-1185">Reference proteome</keyword>
<dbReference type="AlphaFoldDB" id="A0A927BXM4"/>
<evidence type="ECO:0008006" key="4">
    <source>
        <dbReference type="Google" id="ProtNLM"/>
    </source>
</evidence>
<evidence type="ECO:0000256" key="1">
    <source>
        <dbReference type="SAM" id="Coils"/>
    </source>
</evidence>
<proteinExistence type="predicted"/>
<gene>
    <name evidence="2" type="ORF">IB286_00325</name>
</gene>
<accession>A0A927BXM4</accession>
<keyword evidence="1" id="KW-0175">Coiled coil</keyword>
<protein>
    <recommendedName>
        <fullName evidence="4">DUF4124 domain-containing protein</fullName>
    </recommendedName>
</protein>
<dbReference type="EMBL" id="JACXLD010000001">
    <property type="protein sequence ID" value="MBD2857430.1"/>
    <property type="molecule type" value="Genomic_DNA"/>
</dbReference>
<organism evidence="2 3">
    <name type="scientific">Spongiibacter pelagi</name>
    <dbReference type="NCBI Taxonomy" id="2760804"/>
    <lineage>
        <taxon>Bacteria</taxon>
        <taxon>Pseudomonadati</taxon>
        <taxon>Pseudomonadota</taxon>
        <taxon>Gammaproteobacteria</taxon>
        <taxon>Cellvibrionales</taxon>
        <taxon>Spongiibacteraceae</taxon>
        <taxon>Spongiibacter</taxon>
    </lineage>
</organism>
<reference evidence="2" key="1">
    <citation type="submission" date="2020-09" db="EMBL/GenBank/DDBJ databases">
        <authorList>
            <person name="Yoon J.-W."/>
        </authorList>
    </citation>
    <scope>NUCLEOTIDE SEQUENCE</scope>
    <source>
        <strain evidence="2">KMU-158</strain>
    </source>
</reference>
<feature type="coiled-coil region" evidence="1">
    <location>
        <begin position="119"/>
        <end position="185"/>
    </location>
</feature>